<organism evidence="3 4">
    <name type="scientific">Littorina saxatilis</name>
    <dbReference type="NCBI Taxonomy" id="31220"/>
    <lineage>
        <taxon>Eukaryota</taxon>
        <taxon>Metazoa</taxon>
        <taxon>Spiralia</taxon>
        <taxon>Lophotrochozoa</taxon>
        <taxon>Mollusca</taxon>
        <taxon>Gastropoda</taxon>
        <taxon>Caenogastropoda</taxon>
        <taxon>Littorinimorpha</taxon>
        <taxon>Littorinoidea</taxon>
        <taxon>Littorinidae</taxon>
        <taxon>Littorina</taxon>
    </lineage>
</organism>
<evidence type="ECO:0000256" key="2">
    <source>
        <dbReference type="SAM" id="SignalP"/>
    </source>
</evidence>
<evidence type="ECO:0000256" key="1">
    <source>
        <dbReference type="SAM" id="MobiDB-lite"/>
    </source>
</evidence>
<keyword evidence="2" id="KW-0732">Signal</keyword>
<gene>
    <name evidence="3" type="ORF">V1264_011271</name>
</gene>
<keyword evidence="4" id="KW-1185">Reference proteome</keyword>
<sequence length="143" mass="15559">MQGVSVESVFFLLVWTFQFAFSQNQGQGGIRDANQFGSLLTAIETELDEEHPFYALTPSTPMPENINCYVEIPATRVGGQCIRMGNTGGNRRRGGRPSGGNRGNRRRNNPTAWGCQAGVHLDMGSPFCAPNAARGRARSNRLG</sequence>
<reference evidence="3 4" key="1">
    <citation type="submission" date="2024-02" db="EMBL/GenBank/DDBJ databases">
        <title>Chromosome-scale genome assembly of the rough periwinkle Littorina saxatilis.</title>
        <authorList>
            <person name="De Jode A."/>
            <person name="Faria R."/>
            <person name="Formenti G."/>
            <person name="Sims Y."/>
            <person name="Smith T.P."/>
            <person name="Tracey A."/>
            <person name="Wood J.M.D."/>
            <person name="Zagrodzka Z.B."/>
            <person name="Johannesson K."/>
            <person name="Butlin R.K."/>
            <person name="Leder E.H."/>
        </authorList>
    </citation>
    <scope>NUCLEOTIDE SEQUENCE [LARGE SCALE GENOMIC DNA]</scope>
    <source>
        <strain evidence="3">Snail1</strain>
        <tissue evidence="3">Muscle</tissue>
    </source>
</reference>
<feature type="chain" id="PRO_5043008531" evidence="2">
    <location>
        <begin position="23"/>
        <end position="143"/>
    </location>
</feature>
<comment type="caution">
    <text evidence="3">The sequence shown here is derived from an EMBL/GenBank/DDBJ whole genome shotgun (WGS) entry which is preliminary data.</text>
</comment>
<evidence type="ECO:0000313" key="3">
    <source>
        <dbReference type="EMBL" id="KAK7111676.1"/>
    </source>
</evidence>
<accession>A0AAN9GKU8</accession>
<dbReference type="AlphaFoldDB" id="A0AAN9GKU8"/>
<name>A0AAN9GKU8_9CAEN</name>
<feature type="region of interest" description="Disordered" evidence="1">
    <location>
        <begin position="84"/>
        <end position="112"/>
    </location>
</feature>
<protein>
    <submittedName>
        <fullName evidence="3">Uncharacterized protein</fullName>
    </submittedName>
</protein>
<dbReference type="Proteomes" id="UP001374579">
    <property type="component" value="Unassembled WGS sequence"/>
</dbReference>
<proteinExistence type="predicted"/>
<feature type="signal peptide" evidence="2">
    <location>
        <begin position="1"/>
        <end position="22"/>
    </location>
</feature>
<dbReference type="EMBL" id="JBAMIC010000002">
    <property type="protein sequence ID" value="KAK7111676.1"/>
    <property type="molecule type" value="Genomic_DNA"/>
</dbReference>
<evidence type="ECO:0000313" key="4">
    <source>
        <dbReference type="Proteomes" id="UP001374579"/>
    </source>
</evidence>